<dbReference type="EC" id="3.1.26.5" evidence="7 8"/>
<comment type="subunit">
    <text evidence="7">Consists of a catalytic RNA component (M1 or rnpB) and a protein subunit.</text>
</comment>
<reference evidence="9 10" key="1">
    <citation type="submission" date="2020-08" db="EMBL/GenBank/DDBJ databases">
        <title>Genomic Encyclopedia of Type Strains, Phase IV (KMG-IV): sequencing the most valuable type-strain genomes for metagenomic binning, comparative biology and taxonomic classification.</title>
        <authorList>
            <person name="Goeker M."/>
        </authorList>
    </citation>
    <scope>NUCLEOTIDE SEQUENCE [LARGE SCALE GENOMIC DNA]</scope>
    <source>
        <strain evidence="9 10">DSM 17075</strain>
    </source>
</reference>
<evidence type="ECO:0000313" key="10">
    <source>
        <dbReference type="Proteomes" id="UP000559598"/>
    </source>
</evidence>
<keyword evidence="10" id="KW-1185">Reference proteome</keyword>
<dbReference type="InterPro" id="IPR020539">
    <property type="entry name" value="RNase_P_CS"/>
</dbReference>
<evidence type="ECO:0000256" key="1">
    <source>
        <dbReference type="ARBA" id="ARBA00002663"/>
    </source>
</evidence>
<dbReference type="PANTHER" id="PTHR33992:SF1">
    <property type="entry name" value="RIBONUCLEASE P PROTEIN COMPONENT"/>
    <property type="match status" value="1"/>
</dbReference>
<dbReference type="HAMAP" id="MF_00227">
    <property type="entry name" value="RNase_P"/>
    <property type="match status" value="1"/>
</dbReference>
<sequence length="118" mass="13945">MKKKYRIKKNKEFQQVFQQGKSMANRQFVVYVFDRPEQPFFRLGLSVSKKIGKAVVRNQVKRYIRQVFLELREQIAPGKDYVVIARIPTSEMNYAEVKKSLIHVLKKAGVLVNQPFQR</sequence>
<dbReference type="InterPro" id="IPR000100">
    <property type="entry name" value="RNase_P"/>
</dbReference>
<comment type="catalytic activity">
    <reaction evidence="7">
        <text>Endonucleolytic cleavage of RNA, removing 5'-extranucleotides from tRNA precursor.</text>
        <dbReference type="EC" id="3.1.26.5"/>
    </reaction>
</comment>
<organism evidence="9 10">
    <name type="scientific">Anoxybacteroides voinovskiense</name>
    <dbReference type="NCBI Taxonomy" id="230470"/>
    <lineage>
        <taxon>Bacteria</taxon>
        <taxon>Bacillati</taxon>
        <taxon>Bacillota</taxon>
        <taxon>Bacilli</taxon>
        <taxon>Bacillales</taxon>
        <taxon>Anoxybacillaceae</taxon>
        <taxon>Anoxybacteroides</taxon>
    </lineage>
</organism>
<comment type="function">
    <text evidence="1 7">RNaseP catalyzes the removal of the 5'-leader sequence from pre-tRNA to produce the mature 5'-terminus. It can also cleave other RNA substrates such as 4.5S RNA. The protein component plays an auxiliary but essential role in vivo by binding to the 5'-leader sequence and broadening the substrate specificity of the ribozyme.</text>
</comment>
<dbReference type="PANTHER" id="PTHR33992">
    <property type="entry name" value="RIBONUCLEASE P PROTEIN COMPONENT"/>
    <property type="match status" value="1"/>
</dbReference>
<evidence type="ECO:0000256" key="7">
    <source>
        <dbReference type="HAMAP-Rule" id="MF_00227"/>
    </source>
</evidence>
<dbReference type="GO" id="GO:0030677">
    <property type="term" value="C:ribonuclease P complex"/>
    <property type="evidence" value="ECO:0007669"/>
    <property type="project" value="TreeGrafter"/>
</dbReference>
<comment type="caution">
    <text evidence="9">The sequence shown here is derived from an EMBL/GenBank/DDBJ whole genome shotgun (WGS) entry which is preliminary data.</text>
</comment>
<keyword evidence="5 7" id="KW-0378">Hydrolase</keyword>
<keyword evidence="6 7" id="KW-0694">RNA-binding</keyword>
<dbReference type="RefSeq" id="WP_183183162.1">
    <property type="nucleotide sequence ID" value="NZ_BMNP01000007.1"/>
</dbReference>
<name>A0A840DUD7_9BACL</name>
<dbReference type="AlphaFoldDB" id="A0A840DUD7"/>
<dbReference type="Gene3D" id="3.30.230.10">
    <property type="match status" value="1"/>
</dbReference>
<dbReference type="GO" id="GO:0000049">
    <property type="term" value="F:tRNA binding"/>
    <property type="evidence" value="ECO:0007669"/>
    <property type="project" value="UniProtKB-UniRule"/>
</dbReference>
<dbReference type="NCBIfam" id="TIGR00188">
    <property type="entry name" value="rnpA"/>
    <property type="match status" value="1"/>
</dbReference>
<gene>
    <name evidence="7" type="primary">rnpA</name>
    <name evidence="9" type="ORF">GGR02_000496</name>
</gene>
<evidence type="ECO:0000256" key="3">
    <source>
        <dbReference type="ARBA" id="ARBA00022722"/>
    </source>
</evidence>
<dbReference type="GO" id="GO:0042781">
    <property type="term" value="F:3'-tRNA processing endoribonuclease activity"/>
    <property type="evidence" value="ECO:0007669"/>
    <property type="project" value="TreeGrafter"/>
</dbReference>
<evidence type="ECO:0000256" key="2">
    <source>
        <dbReference type="ARBA" id="ARBA00022694"/>
    </source>
</evidence>
<accession>A0A840DUD7</accession>
<proteinExistence type="inferred from homology"/>
<dbReference type="Proteomes" id="UP000559598">
    <property type="component" value="Unassembled WGS sequence"/>
</dbReference>
<evidence type="ECO:0000256" key="5">
    <source>
        <dbReference type="ARBA" id="ARBA00022801"/>
    </source>
</evidence>
<dbReference type="GO" id="GO:0001682">
    <property type="term" value="P:tRNA 5'-leader removal"/>
    <property type="evidence" value="ECO:0007669"/>
    <property type="project" value="UniProtKB-UniRule"/>
</dbReference>
<dbReference type="GO" id="GO:0004526">
    <property type="term" value="F:ribonuclease P activity"/>
    <property type="evidence" value="ECO:0007669"/>
    <property type="project" value="UniProtKB-UniRule"/>
</dbReference>
<evidence type="ECO:0000256" key="4">
    <source>
        <dbReference type="ARBA" id="ARBA00022759"/>
    </source>
</evidence>
<dbReference type="EMBL" id="JACIDE010000003">
    <property type="protein sequence ID" value="MBB4072736.1"/>
    <property type="molecule type" value="Genomic_DNA"/>
</dbReference>
<evidence type="ECO:0000313" key="9">
    <source>
        <dbReference type="EMBL" id="MBB4072736.1"/>
    </source>
</evidence>
<evidence type="ECO:0000256" key="8">
    <source>
        <dbReference type="NCBIfam" id="TIGR00188"/>
    </source>
</evidence>
<evidence type="ECO:0000256" key="6">
    <source>
        <dbReference type="ARBA" id="ARBA00022884"/>
    </source>
</evidence>
<dbReference type="Pfam" id="PF00825">
    <property type="entry name" value="Ribonuclease_P"/>
    <property type="match status" value="1"/>
</dbReference>
<comment type="similarity">
    <text evidence="7">Belongs to the RnpA family.</text>
</comment>
<dbReference type="InterPro" id="IPR020568">
    <property type="entry name" value="Ribosomal_Su5_D2-typ_SF"/>
</dbReference>
<protein>
    <recommendedName>
        <fullName evidence="7 8">Ribonuclease P protein component</fullName>
        <shortName evidence="7">RNase P protein</shortName>
        <shortName evidence="7">RNaseP protein</shortName>
        <ecNumber evidence="7 8">3.1.26.5</ecNumber>
    </recommendedName>
    <alternativeName>
        <fullName evidence="7">Protein C5</fullName>
    </alternativeName>
</protein>
<keyword evidence="2 7" id="KW-0819">tRNA processing</keyword>
<dbReference type="SUPFAM" id="SSF54211">
    <property type="entry name" value="Ribosomal protein S5 domain 2-like"/>
    <property type="match status" value="1"/>
</dbReference>
<keyword evidence="3 7" id="KW-0540">Nuclease</keyword>
<dbReference type="FunFam" id="3.30.230.10:FF:000021">
    <property type="entry name" value="Ribonuclease P protein component"/>
    <property type="match status" value="1"/>
</dbReference>
<dbReference type="PROSITE" id="PS00648">
    <property type="entry name" value="RIBONUCLEASE_P"/>
    <property type="match status" value="1"/>
</dbReference>
<dbReference type="InterPro" id="IPR014721">
    <property type="entry name" value="Ribsml_uS5_D2-typ_fold_subgr"/>
</dbReference>
<keyword evidence="4 7" id="KW-0255">Endonuclease</keyword>